<evidence type="ECO:0000256" key="1">
    <source>
        <dbReference type="SAM" id="Coils"/>
    </source>
</evidence>
<feature type="compositionally biased region" description="Polar residues" evidence="2">
    <location>
        <begin position="1040"/>
        <end position="1058"/>
    </location>
</feature>
<organism evidence="3 4">
    <name type="scientific">Eleginops maclovinus</name>
    <name type="common">Patagonian blennie</name>
    <name type="synonym">Eleginus maclovinus</name>
    <dbReference type="NCBI Taxonomy" id="56733"/>
    <lineage>
        <taxon>Eukaryota</taxon>
        <taxon>Metazoa</taxon>
        <taxon>Chordata</taxon>
        <taxon>Craniata</taxon>
        <taxon>Vertebrata</taxon>
        <taxon>Euteleostomi</taxon>
        <taxon>Actinopterygii</taxon>
        <taxon>Neopterygii</taxon>
        <taxon>Teleostei</taxon>
        <taxon>Neoteleostei</taxon>
        <taxon>Acanthomorphata</taxon>
        <taxon>Eupercaria</taxon>
        <taxon>Perciformes</taxon>
        <taxon>Notothenioidei</taxon>
        <taxon>Eleginopidae</taxon>
        <taxon>Eleginops</taxon>
    </lineage>
</organism>
<keyword evidence="4" id="KW-1185">Reference proteome</keyword>
<dbReference type="GO" id="GO:0008017">
    <property type="term" value="F:microtubule binding"/>
    <property type="evidence" value="ECO:0007669"/>
    <property type="project" value="TreeGrafter"/>
</dbReference>
<feature type="region of interest" description="Disordered" evidence="2">
    <location>
        <begin position="1035"/>
        <end position="1127"/>
    </location>
</feature>
<feature type="compositionally biased region" description="Basic and acidic residues" evidence="2">
    <location>
        <begin position="1156"/>
        <end position="1166"/>
    </location>
</feature>
<dbReference type="PANTHER" id="PTHR18947:SF30">
    <property type="entry name" value="GIRDIN"/>
    <property type="match status" value="1"/>
</dbReference>
<proteinExistence type="predicted"/>
<feature type="region of interest" description="Disordered" evidence="2">
    <location>
        <begin position="725"/>
        <end position="810"/>
    </location>
</feature>
<dbReference type="GO" id="GO:0031122">
    <property type="term" value="P:cytoplasmic microtubule organization"/>
    <property type="evidence" value="ECO:0007669"/>
    <property type="project" value="TreeGrafter"/>
</dbReference>
<dbReference type="GO" id="GO:0030705">
    <property type="term" value="P:cytoskeleton-dependent intracellular transport"/>
    <property type="evidence" value="ECO:0007669"/>
    <property type="project" value="TreeGrafter"/>
</dbReference>
<dbReference type="GO" id="GO:0051959">
    <property type="term" value="F:dynein light intermediate chain binding"/>
    <property type="evidence" value="ECO:0007669"/>
    <property type="project" value="TreeGrafter"/>
</dbReference>
<gene>
    <name evidence="3" type="ORF">PBY51_015344</name>
</gene>
<dbReference type="Gene3D" id="1.10.287.1490">
    <property type="match status" value="1"/>
</dbReference>
<feature type="coiled-coil region" evidence="1">
    <location>
        <begin position="475"/>
        <end position="701"/>
    </location>
</feature>
<name>A0AAN8AGF0_ELEMC</name>
<evidence type="ECO:0000256" key="2">
    <source>
        <dbReference type="SAM" id="MobiDB-lite"/>
    </source>
</evidence>
<keyword evidence="1" id="KW-0175">Coiled coil</keyword>
<feature type="compositionally biased region" description="Low complexity" evidence="2">
    <location>
        <begin position="756"/>
        <end position="765"/>
    </location>
</feature>
<feature type="compositionally biased region" description="Polar residues" evidence="2">
    <location>
        <begin position="948"/>
        <end position="967"/>
    </location>
</feature>
<reference evidence="3 4" key="1">
    <citation type="journal article" date="2023" name="Genes (Basel)">
        <title>Chromosome-Level Genome Assembly and Circadian Gene Repertoire of the Patagonia Blennie Eleginops maclovinus-The Closest Ancestral Proxy of Antarctic Cryonotothenioids.</title>
        <authorList>
            <person name="Cheng C.C."/>
            <person name="Rivera-Colon A.G."/>
            <person name="Minhas B.F."/>
            <person name="Wilson L."/>
            <person name="Rayamajhi N."/>
            <person name="Vargas-Chacoff L."/>
            <person name="Catchen J.M."/>
        </authorList>
    </citation>
    <scope>NUCLEOTIDE SEQUENCE [LARGE SCALE GENOMIC DNA]</scope>
    <source>
        <strain evidence="3">JMC-PN-2008</strain>
    </source>
</reference>
<feature type="compositionally biased region" description="Polar residues" evidence="2">
    <location>
        <begin position="1114"/>
        <end position="1127"/>
    </location>
</feature>
<dbReference type="EMBL" id="JAUZQC010000019">
    <property type="protein sequence ID" value="KAK5854258.1"/>
    <property type="molecule type" value="Genomic_DNA"/>
</dbReference>
<feature type="region of interest" description="Disordered" evidence="2">
    <location>
        <begin position="1140"/>
        <end position="1207"/>
    </location>
</feature>
<dbReference type="Proteomes" id="UP001346869">
    <property type="component" value="Unassembled WGS sequence"/>
</dbReference>
<feature type="compositionally biased region" description="Polar residues" evidence="2">
    <location>
        <begin position="1295"/>
        <end position="1311"/>
    </location>
</feature>
<feature type="region of interest" description="Disordered" evidence="2">
    <location>
        <begin position="904"/>
        <end position="997"/>
    </location>
</feature>
<sequence length="1343" mass="150980">MAFQLEALEKENSQLEHENLEVRRLAESLRSSGAKAAQLEAENRELESERSQLKRSLELLKASSKKTERLEVSYQGLDTENQRLQKALENSSKKIQQLEAELQEVETENQSLQRNLEELKISSKRLEQLEQENKSLEQESSQLEKDKKHLEKENKRLRQQAEIRDSKLDDDNQRIATLEKENRTMGKEMIFFRDSCTRVKDLERENKELVKISTIDKKTLNNLREELVSEKLRTQQMHNDLEKLTHELEKIGINKERLLHDESSSDRFKLLETKLESTLKSSLEIKEEKIAALEARLQESSNLNQQLRQELKTVKKNYEALRQREEEERMVQSSPPRGGEDPQAVSKWEKESHETTRELLKVKDRLIEVERNNATLQAEKAALRSQLKQLETQSCNLQAQIVAVQRQTASLQENNTSLQTQNAKLQVENSTLSSKSGALMAQNAQLQSQQSSVEGEREGALKDKEELRSTYELLLRDHEKLAALHERQASEYEALIGKHGGLKTSHKSLEQQHRDLEDKYKQLLQRKGELEDLEKNLKEQQEKMALENQTHQSTADQFKLLKEENDRLNNTYRQLVKDNENLHLDHKNAKTQLNSAKLEQTKLEAEFSKLKEQYQQLDITSTKLTNQCELLSQVKGNLEEENRHLLDQIQTLMLQNRTLLEQTMESKDLYHVEQRQYIDKLNELRRQKEKLEEKIMDQYKFYDPSPPRRRGNWITLKMKKLIKPKSRERMRSLTLTPSRSEYGDGFLTLPQDCQDSSSIGSGSNSLDDTLSQKKSSRRRGQQSNAQGQGSSNALKRLPFMRNRSKDKDKAKAIYRRSMSMNDLLQTMAVAGGPGAEWASSIDNLDGAEAGDAGMTGNSRRSGQRMKELAYSTNAIDYATLTLPTARQSRAKLRLQVKDNISCEDVAGSLDDPKSQASRPTSLHSNRTISSNSNNNSHLISPLEGKVTLNGSLSRPHSESSGEFSLSLDQEVWSSSGSSPVQQPSSSRASHQSPLQLRRSLDQSCAAGSPGQTPGMKTGSPACEVLSLQQFLDEGIDPAESGSQENLTVDSPRLSTSSEHAPKERPVTKSRGILRSSSGKAAPVNSDRPPRSSGQPGRPTLRKAESTRVRGSVPVRSSLSSQGKATSVSGLLDVASSTLPRASSVISTAEGTTRRTSIHDLLSKDSRPPVSVDLSPHGAASKAGVRSQPTPSEYHPYSTNLKGPLTTSTMPKSLSLPCHSMEEPDLSTLESFLGPSFTVESVFMDSIFSESVCKNHPFLSLNPTLVSNISGPPVTNKTHPPHPPIPSPNPDQNQPHSQSNGQMRSSPASVTEINEGLDPKCENNSDQSLNPEDNQSLWYEYGCV</sequence>
<dbReference type="GO" id="GO:0005737">
    <property type="term" value="C:cytoplasm"/>
    <property type="evidence" value="ECO:0007669"/>
    <property type="project" value="TreeGrafter"/>
</dbReference>
<feature type="coiled-coil region" evidence="1">
    <location>
        <begin position="5"/>
        <end position="188"/>
    </location>
</feature>
<accession>A0AAN8AGF0</accession>
<evidence type="ECO:0000313" key="3">
    <source>
        <dbReference type="EMBL" id="KAK5854258.1"/>
    </source>
</evidence>
<feature type="coiled-coil region" evidence="1">
    <location>
        <begin position="359"/>
        <end position="428"/>
    </location>
</feature>
<feature type="compositionally biased region" description="Polar residues" evidence="2">
    <location>
        <begin position="1186"/>
        <end position="1207"/>
    </location>
</feature>
<comment type="caution">
    <text evidence="3">The sequence shown here is derived from an EMBL/GenBank/DDBJ whole genome shotgun (WGS) entry which is preliminary data.</text>
</comment>
<feature type="compositionally biased region" description="Polar residues" evidence="2">
    <location>
        <begin position="914"/>
        <end position="928"/>
    </location>
</feature>
<evidence type="ECO:0000313" key="4">
    <source>
        <dbReference type="Proteomes" id="UP001346869"/>
    </source>
</evidence>
<feature type="region of interest" description="Disordered" evidence="2">
    <location>
        <begin position="323"/>
        <end position="354"/>
    </location>
</feature>
<protein>
    <recommendedName>
        <fullName evidence="5">Girdin</fullName>
    </recommendedName>
</protein>
<feature type="compositionally biased region" description="Polar residues" evidence="2">
    <location>
        <begin position="1140"/>
        <end position="1154"/>
    </location>
</feature>
<feature type="region of interest" description="Disordered" evidence="2">
    <location>
        <begin position="1269"/>
        <end position="1332"/>
    </location>
</feature>
<feature type="compositionally biased region" description="Low complexity" evidence="2">
    <location>
        <begin position="781"/>
        <end position="793"/>
    </location>
</feature>
<dbReference type="GO" id="GO:0005813">
    <property type="term" value="C:centrosome"/>
    <property type="evidence" value="ECO:0007669"/>
    <property type="project" value="TreeGrafter"/>
</dbReference>
<feature type="compositionally biased region" description="Low complexity" evidence="2">
    <location>
        <begin position="973"/>
        <end position="989"/>
    </location>
</feature>
<reference evidence="3 4" key="2">
    <citation type="journal article" date="2023" name="Mol. Biol. Evol.">
        <title>Genomics of Secondarily Temperate Adaptation in the Only Non-Antarctic Icefish.</title>
        <authorList>
            <person name="Rivera-Colon A.G."/>
            <person name="Rayamajhi N."/>
            <person name="Minhas B.F."/>
            <person name="Madrigal G."/>
            <person name="Bilyk K.T."/>
            <person name="Yoon V."/>
            <person name="Hune M."/>
            <person name="Gregory S."/>
            <person name="Cheng C.H.C."/>
            <person name="Catchen J.M."/>
        </authorList>
    </citation>
    <scope>NUCLEOTIDE SEQUENCE [LARGE SCALE GENOMIC DNA]</scope>
    <source>
        <strain evidence="3">JMC-PN-2008</strain>
    </source>
</reference>
<evidence type="ECO:0008006" key="5">
    <source>
        <dbReference type="Google" id="ProtNLM"/>
    </source>
</evidence>
<feature type="compositionally biased region" description="Polar residues" evidence="2">
    <location>
        <begin position="1323"/>
        <end position="1332"/>
    </location>
</feature>
<dbReference type="PANTHER" id="PTHR18947">
    <property type="entry name" value="HOOK PROTEINS"/>
    <property type="match status" value="1"/>
</dbReference>